<accession>A0ABV1QIT7</accession>
<organism evidence="2 3">
    <name type="scientific">Methylorubrum podarium</name>
    <dbReference type="NCBI Taxonomy" id="200476"/>
    <lineage>
        <taxon>Bacteria</taxon>
        <taxon>Pseudomonadati</taxon>
        <taxon>Pseudomonadota</taxon>
        <taxon>Alphaproteobacteria</taxon>
        <taxon>Hyphomicrobiales</taxon>
        <taxon>Methylobacteriaceae</taxon>
        <taxon>Methylorubrum</taxon>
    </lineage>
</organism>
<feature type="transmembrane region" description="Helical" evidence="1">
    <location>
        <begin position="115"/>
        <end position="140"/>
    </location>
</feature>
<reference evidence="2 3" key="1">
    <citation type="submission" date="2024-06" db="EMBL/GenBank/DDBJ databases">
        <authorList>
            <person name="Campbell A.G."/>
        </authorList>
    </citation>
    <scope>NUCLEOTIDE SEQUENCE [LARGE SCALE GENOMIC DNA]</scope>
    <source>
        <strain evidence="2 3">EM12</strain>
    </source>
</reference>
<evidence type="ECO:0000256" key="1">
    <source>
        <dbReference type="SAM" id="Phobius"/>
    </source>
</evidence>
<keyword evidence="3" id="KW-1185">Reference proteome</keyword>
<evidence type="ECO:0000313" key="2">
    <source>
        <dbReference type="EMBL" id="MER2249313.1"/>
    </source>
</evidence>
<feature type="transmembrane region" description="Helical" evidence="1">
    <location>
        <begin position="91"/>
        <end position="109"/>
    </location>
</feature>
<feature type="transmembrane region" description="Helical" evidence="1">
    <location>
        <begin position="41"/>
        <end position="59"/>
    </location>
</feature>
<dbReference type="Proteomes" id="UP001480955">
    <property type="component" value="Unassembled WGS sequence"/>
</dbReference>
<dbReference type="RefSeq" id="WP_350392776.1">
    <property type="nucleotide sequence ID" value="NZ_JBELQE010000032.1"/>
</dbReference>
<name>A0ABV1QIT7_9HYPH</name>
<keyword evidence="1" id="KW-1133">Transmembrane helix</keyword>
<keyword evidence="1" id="KW-0812">Transmembrane</keyword>
<comment type="caution">
    <text evidence="2">The sequence shown here is derived from an EMBL/GenBank/DDBJ whole genome shotgun (WGS) entry which is preliminary data.</text>
</comment>
<feature type="transmembrane region" description="Helical" evidence="1">
    <location>
        <begin position="15"/>
        <end position="35"/>
    </location>
</feature>
<evidence type="ECO:0000313" key="3">
    <source>
        <dbReference type="Proteomes" id="UP001480955"/>
    </source>
</evidence>
<dbReference type="EMBL" id="JBELQE010000032">
    <property type="protein sequence ID" value="MER2249313.1"/>
    <property type="molecule type" value="Genomic_DNA"/>
</dbReference>
<evidence type="ECO:0008006" key="4">
    <source>
        <dbReference type="Google" id="ProtNLM"/>
    </source>
</evidence>
<proteinExistence type="predicted"/>
<sequence length="247" mass="25962">MGPRIPTRSGPSRRALFGLTVSLAFVAIGAGMIIAGADIGSGGVIFFGVCAAVFAWQLWPNLLETERRPPEILLACYPGPVVLRGAARKHLFFSAGTAALGGVGLQMLLAEQLPLLMQILVWPGVVLFLGGAPLLLFIAVRGTSLQLDGGGLLIGDGWRVKRLSWSDADGFTTATVAGSSTRMVVFDDTTTGDTRLARLNRTLVGRNAALSDTFGLDPDDLAALLTAWRARALQAGAEPGSVPPERR</sequence>
<gene>
    <name evidence="2" type="ORF">ABS772_05225</name>
</gene>
<keyword evidence="1" id="KW-0472">Membrane</keyword>
<protein>
    <recommendedName>
        <fullName evidence="4">PH domain-containing protein</fullName>
    </recommendedName>
</protein>